<sequence length="192" mass="21740">MVALSTEIKYFTPKQSAVFLSISLFLVWFWMFIAARVDTENDRGFLTTFGIIMIMCFILAKFFSNGKGGQFLATLFYLSFGSLIVSLLTLTLGLLLSAVVSWAGFIVPIAVTGLLMFFILRRLFSFPDNYVAFWVIISLPILVIITLQLLPFYDNIFAHDYGIGFPISIYLSFVFIAISVLCRERKSEIAEE</sequence>
<feature type="transmembrane region" description="Helical" evidence="1">
    <location>
        <begin position="17"/>
        <end position="37"/>
    </location>
</feature>
<feature type="transmembrane region" description="Helical" evidence="1">
    <location>
        <begin position="43"/>
        <end position="63"/>
    </location>
</feature>
<feature type="transmembrane region" description="Helical" evidence="1">
    <location>
        <begin position="163"/>
        <end position="182"/>
    </location>
</feature>
<reference evidence="3 5" key="1">
    <citation type="submission" date="2023-11" db="EMBL/GenBank/DDBJ databases">
        <title>Unpublished Manusciprt.</title>
        <authorList>
            <person name="Saticioglu I.B."/>
            <person name="Ay H."/>
            <person name="Ajmi N."/>
            <person name="Altun S."/>
            <person name="Duman M."/>
        </authorList>
    </citation>
    <scope>NUCLEOTIDE SEQUENCE</scope>
    <source>
        <strain evidence="2 5">Fl-33</strain>
        <strain evidence="3">Fl-77</strain>
    </source>
</reference>
<gene>
    <name evidence="2" type="ORF">SGQ18_00935</name>
    <name evidence="3" type="ORF">SGQ44_00935</name>
</gene>
<evidence type="ECO:0000313" key="3">
    <source>
        <dbReference type="EMBL" id="MDX6184298.1"/>
    </source>
</evidence>
<dbReference type="Proteomes" id="UP001278738">
    <property type="component" value="Unassembled WGS sequence"/>
</dbReference>
<dbReference type="AlphaFoldDB" id="A0AAJ2SDS2"/>
<keyword evidence="5" id="KW-1185">Reference proteome</keyword>
<comment type="caution">
    <text evidence="3">The sequence shown here is derived from an EMBL/GenBank/DDBJ whole genome shotgun (WGS) entry which is preliminary data.</text>
</comment>
<protein>
    <submittedName>
        <fullName evidence="3">Uncharacterized protein</fullName>
    </submittedName>
</protein>
<keyword evidence="1" id="KW-1133">Transmembrane helix</keyword>
<keyword evidence="1" id="KW-0472">Membrane</keyword>
<keyword evidence="1" id="KW-0812">Transmembrane</keyword>
<accession>A0AAJ2SDS2</accession>
<name>A0AAJ2SDS2_9FLAO</name>
<dbReference type="EMBL" id="JAWXVH010000001">
    <property type="protein sequence ID" value="MDX6184298.1"/>
    <property type="molecule type" value="Genomic_DNA"/>
</dbReference>
<organism evidence="3 4">
    <name type="scientific">Flavobacterium flavipigmentatum</name>
    <dbReference type="NCBI Taxonomy" id="2893884"/>
    <lineage>
        <taxon>Bacteria</taxon>
        <taxon>Pseudomonadati</taxon>
        <taxon>Bacteroidota</taxon>
        <taxon>Flavobacteriia</taxon>
        <taxon>Flavobacteriales</taxon>
        <taxon>Flavobacteriaceae</taxon>
        <taxon>Flavobacterium</taxon>
    </lineage>
</organism>
<dbReference type="RefSeq" id="WP_229975412.1">
    <property type="nucleotide sequence ID" value="NZ_CP087133.1"/>
</dbReference>
<dbReference type="EMBL" id="JAWXVG010000001">
    <property type="protein sequence ID" value="MDX6180698.1"/>
    <property type="molecule type" value="Genomic_DNA"/>
</dbReference>
<evidence type="ECO:0000256" key="1">
    <source>
        <dbReference type="SAM" id="Phobius"/>
    </source>
</evidence>
<evidence type="ECO:0000313" key="2">
    <source>
        <dbReference type="EMBL" id="MDX6180698.1"/>
    </source>
</evidence>
<evidence type="ECO:0000313" key="4">
    <source>
        <dbReference type="Proteomes" id="UP001270053"/>
    </source>
</evidence>
<proteinExistence type="predicted"/>
<dbReference type="Proteomes" id="UP001270053">
    <property type="component" value="Unassembled WGS sequence"/>
</dbReference>
<feature type="transmembrane region" description="Helical" evidence="1">
    <location>
        <begin position="102"/>
        <end position="120"/>
    </location>
</feature>
<evidence type="ECO:0000313" key="5">
    <source>
        <dbReference type="Proteomes" id="UP001278738"/>
    </source>
</evidence>
<feature type="transmembrane region" description="Helical" evidence="1">
    <location>
        <begin position="132"/>
        <end position="151"/>
    </location>
</feature>
<feature type="transmembrane region" description="Helical" evidence="1">
    <location>
        <begin position="75"/>
        <end position="96"/>
    </location>
</feature>